<reference evidence="1 2" key="1">
    <citation type="submission" date="2024-09" db="EMBL/GenBank/DDBJ databases">
        <title>Rethinking Asexuality: The Enigmatic Case of Functional Sexual Genes in Lepraria (Stereocaulaceae).</title>
        <authorList>
            <person name="Doellman M."/>
            <person name="Sun Y."/>
            <person name="Barcenas-Pena A."/>
            <person name="Lumbsch H.T."/>
            <person name="Grewe F."/>
        </authorList>
    </citation>
    <scope>NUCLEOTIDE SEQUENCE [LARGE SCALE GENOMIC DNA]</scope>
    <source>
        <strain evidence="1 2">Mercado 3170</strain>
    </source>
</reference>
<proteinExistence type="predicted"/>
<evidence type="ECO:0000313" key="1">
    <source>
        <dbReference type="EMBL" id="KAL2047160.1"/>
    </source>
</evidence>
<sequence>MLRQALLFASRRLVVFIGFRKCKSHLLMSYRKARQNIRETWPENDESYISGYTIPIYRRSSALMLLFNYNKSIAASAQVLVAHSSIVYIDPFLVIVYKYSRGLDFGLAFGGL</sequence>
<organism evidence="1 2">
    <name type="scientific">Stereocaulon virgatum</name>
    <dbReference type="NCBI Taxonomy" id="373712"/>
    <lineage>
        <taxon>Eukaryota</taxon>
        <taxon>Fungi</taxon>
        <taxon>Dikarya</taxon>
        <taxon>Ascomycota</taxon>
        <taxon>Pezizomycotina</taxon>
        <taxon>Lecanoromycetes</taxon>
        <taxon>OSLEUM clade</taxon>
        <taxon>Lecanoromycetidae</taxon>
        <taxon>Lecanorales</taxon>
        <taxon>Lecanorineae</taxon>
        <taxon>Stereocaulaceae</taxon>
        <taxon>Stereocaulon</taxon>
    </lineage>
</organism>
<dbReference type="EMBL" id="JBEFKJ010000003">
    <property type="protein sequence ID" value="KAL2047160.1"/>
    <property type="molecule type" value="Genomic_DNA"/>
</dbReference>
<dbReference type="Proteomes" id="UP001590950">
    <property type="component" value="Unassembled WGS sequence"/>
</dbReference>
<name>A0ABR4APH0_9LECA</name>
<accession>A0ABR4APH0</accession>
<evidence type="ECO:0000313" key="2">
    <source>
        <dbReference type="Proteomes" id="UP001590950"/>
    </source>
</evidence>
<gene>
    <name evidence="1" type="ORF">N7G274_001179</name>
</gene>
<keyword evidence="2" id="KW-1185">Reference proteome</keyword>
<comment type="caution">
    <text evidence="1">The sequence shown here is derived from an EMBL/GenBank/DDBJ whole genome shotgun (WGS) entry which is preliminary data.</text>
</comment>
<protein>
    <submittedName>
        <fullName evidence="1">Uncharacterized protein</fullName>
    </submittedName>
</protein>